<dbReference type="AlphaFoldDB" id="A0A0E9U4C0"/>
<dbReference type="EMBL" id="GBXM01047901">
    <property type="protein sequence ID" value="JAH60676.1"/>
    <property type="molecule type" value="Transcribed_RNA"/>
</dbReference>
<accession>A0A0E9U4C0</accession>
<evidence type="ECO:0000313" key="1">
    <source>
        <dbReference type="EMBL" id="JAH60676.1"/>
    </source>
</evidence>
<organism evidence="1">
    <name type="scientific">Anguilla anguilla</name>
    <name type="common">European freshwater eel</name>
    <name type="synonym">Muraena anguilla</name>
    <dbReference type="NCBI Taxonomy" id="7936"/>
    <lineage>
        <taxon>Eukaryota</taxon>
        <taxon>Metazoa</taxon>
        <taxon>Chordata</taxon>
        <taxon>Craniata</taxon>
        <taxon>Vertebrata</taxon>
        <taxon>Euteleostomi</taxon>
        <taxon>Actinopterygii</taxon>
        <taxon>Neopterygii</taxon>
        <taxon>Teleostei</taxon>
        <taxon>Anguilliformes</taxon>
        <taxon>Anguillidae</taxon>
        <taxon>Anguilla</taxon>
    </lineage>
</organism>
<proteinExistence type="predicted"/>
<reference evidence="1" key="2">
    <citation type="journal article" date="2015" name="Fish Shellfish Immunol.">
        <title>Early steps in the European eel (Anguilla anguilla)-Vibrio vulnificus interaction in the gills: Role of the RtxA13 toxin.</title>
        <authorList>
            <person name="Callol A."/>
            <person name="Pajuelo D."/>
            <person name="Ebbesson L."/>
            <person name="Teles M."/>
            <person name="MacKenzie S."/>
            <person name="Amaro C."/>
        </authorList>
    </citation>
    <scope>NUCLEOTIDE SEQUENCE</scope>
</reference>
<sequence>MLITVEIKLLRSSNYLLPICHLYVLKKILFS</sequence>
<name>A0A0E9U4C0_ANGAN</name>
<reference evidence="1" key="1">
    <citation type="submission" date="2014-11" db="EMBL/GenBank/DDBJ databases">
        <authorList>
            <person name="Amaro Gonzalez C."/>
        </authorList>
    </citation>
    <scope>NUCLEOTIDE SEQUENCE</scope>
</reference>
<protein>
    <submittedName>
        <fullName evidence="1">Uncharacterized protein</fullName>
    </submittedName>
</protein>